<comment type="caution">
    <text evidence="2">The sequence shown here is derived from an EMBL/GenBank/DDBJ whole genome shotgun (WGS) entry which is preliminary data.</text>
</comment>
<dbReference type="Proteomes" id="UP000187283">
    <property type="component" value="Unassembled WGS sequence"/>
</dbReference>
<protein>
    <submittedName>
        <fullName evidence="2">Uncharacterized protein</fullName>
    </submittedName>
</protein>
<sequence length="115" mass="13202">MSETTPTSSNQSSPLRTPPILGAYYEDDMDHQSTRLSHYHAPDEITEFTSKDPAPLSTLENTQKGRAKVNFDCENPNLTLECIYWIFYIYIGVRGLVRTRQIEDHCHLVNHLGVY</sequence>
<proteinExistence type="predicted"/>
<keyword evidence="3" id="KW-1185">Reference proteome</keyword>
<accession>A0A1R1XRZ2</accession>
<feature type="region of interest" description="Disordered" evidence="1">
    <location>
        <begin position="1"/>
        <end position="21"/>
    </location>
</feature>
<organism evidence="2 3">
    <name type="scientific">Smittium culicis</name>
    <dbReference type="NCBI Taxonomy" id="133412"/>
    <lineage>
        <taxon>Eukaryota</taxon>
        <taxon>Fungi</taxon>
        <taxon>Fungi incertae sedis</taxon>
        <taxon>Zoopagomycota</taxon>
        <taxon>Kickxellomycotina</taxon>
        <taxon>Harpellomycetes</taxon>
        <taxon>Harpellales</taxon>
        <taxon>Legeriomycetaceae</taxon>
        <taxon>Smittium</taxon>
    </lineage>
</organism>
<evidence type="ECO:0000313" key="2">
    <source>
        <dbReference type="EMBL" id="OMJ17410.1"/>
    </source>
</evidence>
<reference evidence="2 3" key="1">
    <citation type="submission" date="2017-01" db="EMBL/GenBank/DDBJ databases">
        <authorList>
            <person name="Mah S.A."/>
            <person name="Swanson W.J."/>
            <person name="Moy G.W."/>
            <person name="Vacquier V.D."/>
        </authorList>
    </citation>
    <scope>NUCLEOTIDE SEQUENCE [LARGE SCALE GENOMIC DNA]</scope>
    <source>
        <strain evidence="2 3">GSMNP</strain>
    </source>
</reference>
<name>A0A1R1XRZ2_9FUNG</name>
<dbReference type="EMBL" id="LSSN01002051">
    <property type="protein sequence ID" value="OMJ17410.1"/>
    <property type="molecule type" value="Genomic_DNA"/>
</dbReference>
<gene>
    <name evidence="2" type="ORF">AYI70_g5993</name>
</gene>
<feature type="compositionally biased region" description="Polar residues" evidence="1">
    <location>
        <begin position="1"/>
        <end position="15"/>
    </location>
</feature>
<evidence type="ECO:0000313" key="3">
    <source>
        <dbReference type="Proteomes" id="UP000187283"/>
    </source>
</evidence>
<dbReference type="AlphaFoldDB" id="A0A1R1XRZ2"/>
<evidence type="ECO:0000256" key="1">
    <source>
        <dbReference type="SAM" id="MobiDB-lite"/>
    </source>
</evidence>